<dbReference type="RefSeq" id="WP_217892757.1">
    <property type="nucleotide sequence ID" value="NZ_JAHSTS010000002.1"/>
</dbReference>
<evidence type="ECO:0000256" key="1">
    <source>
        <dbReference type="SAM" id="Phobius"/>
    </source>
</evidence>
<keyword evidence="1" id="KW-0472">Membrane</keyword>
<evidence type="ECO:0008006" key="4">
    <source>
        <dbReference type="Google" id="ProtNLM"/>
    </source>
</evidence>
<feature type="transmembrane region" description="Helical" evidence="1">
    <location>
        <begin position="55"/>
        <end position="74"/>
    </location>
</feature>
<organism evidence="2 3">
    <name type="scientific">Pseudomonas ekonensis</name>
    <dbReference type="NCBI Taxonomy" id="2842353"/>
    <lineage>
        <taxon>Bacteria</taxon>
        <taxon>Pseudomonadati</taxon>
        <taxon>Pseudomonadota</taxon>
        <taxon>Gammaproteobacteria</taxon>
        <taxon>Pseudomonadales</taxon>
        <taxon>Pseudomonadaceae</taxon>
        <taxon>Pseudomonas</taxon>
    </lineage>
</organism>
<evidence type="ECO:0000313" key="2">
    <source>
        <dbReference type="EMBL" id="MBV4459159.1"/>
    </source>
</evidence>
<reference evidence="2 3" key="1">
    <citation type="submission" date="2021-06" db="EMBL/GenBank/DDBJ databases">
        <title>Updating the genus Pseudomonas: Description of 43 new species and partition of the Pseudomonas putida group.</title>
        <authorList>
            <person name="Girard L."/>
            <person name="Lood C."/>
            <person name="Vandamme P."/>
            <person name="Rokni-Zadeh H."/>
            <person name="Van Noort V."/>
            <person name="Hofte M."/>
            <person name="Lavigne R."/>
            <person name="De Mot R."/>
        </authorList>
    </citation>
    <scope>NUCLEOTIDE SEQUENCE [LARGE SCALE GENOMIC DNA]</scope>
    <source>
        <strain evidence="2 3">COR58</strain>
    </source>
</reference>
<gene>
    <name evidence="2" type="ORF">KVG96_14455</name>
</gene>
<dbReference type="EMBL" id="JAHSTS010000002">
    <property type="protein sequence ID" value="MBV4459159.1"/>
    <property type="molecule type" value="Genomic_DNA"/>
</dbReference>
<keyword evidence="1" id="KW-0812">Transmembrane</keyword>
<evidence type="ECO:0000313" key="3">
    <source>
        <dbReference type="Proteomes" id="UP000765224"/>
    </source>
</evidence>
<accession>A0ABS6PFA7</accession>
<keyword evidence="1" id="KW-1133">Transmembrane helix</keyword>
<comment type="caution">
    <text evidence="2">The sequence shown here is derived from an EMBL/GenBank/DDBJ whole genome shotgun (WGS) entry which is preliminary data.</text>
</comment>
<keyword evidence="3" id="KW-1185">Reference proteome</keyword>
<feature type="transmembrane region" description="Helical" evidence="1">
    <location>
        <begin position="86"/>
        <end position="109"/>
    </location>
</feature>
<sequence length="223" mass="24263">MNVVSTSTFALFSASALVALILLSVVWLPRSFFANTVSGGTKETAKEALGIMKDWAVWMAGIQTATIAALGLMTKDGIANRGLSTLQIDLAILVALFNTLALFFSAWLLTSLSSLMLRVYQDNLPNYDFYNFPLYAYMENSTSMRRFTVGFFAFWNHWLWGVGILLFGTLSVSFLVPTGGGCLISSSRANCAGAEAVCAQMQCDNKAETPSMMKEAKPSIGNR</sequence>
<dbReference type="Proteomes" id="UP000765224">
    <property type="component" value="Unassembled WGS sequence"/>
</dbReference>
<name>A0ABS6PFA7_9PSED</name>
<protein>
    <recommendedName>
        <fullName evidence="4">DUF599 domain-containing protein</fullName>
    </recommendedName>
</protein>
<proteinExistence type="predicted"/>
<feature type="transmembrane region" description="Helical" evidence="1">
    <location>
        <begin position="158"/>
        <end position="178"/>
    </location>
</feature>